<organism evidence="1 2">
    <name type="scientific">Anaerocolumna cellulosilytica</name>
    <dbReference type="NCBI Taxonomy" id="433286"/>
    <lineage>
        <taxon>Bacteria</taxon>
        <taxon>Bacillati</taxon>
        <taxon>Bacillota</taxon>
        <taxon>Clostridia</taxon>
        <taxon>Lachnospirales</taxon>
        <taxon>Lachnospiraceae</taxon>
        <taxon>Anaerocolumna</taxon>
    </lineage>
</organism>
<dbReference type="SUPFAM" id="SSF53448">
    <property type="entry name" value="Nucleotide-diphospho-sugar transferases"/>
    <property type="match status" value="1"/>
</dbReference>
<name>A0A6S6QVW9_9FIRM</name>
<dbReference type="AlphaFoldDB" id="A0A6S6QVW9"/>
<dbReference type="PANTHER" id="PTHR43777:SF1">
    <property type="entry name" value="MOLYBDENUM COFACTOR CYTIDYLYLTRANSFERASE"/>
    <property type="match status" value="1"/>
</dbReference>
<dbReference type="RefSeq" id="WP_184092513.1">
    <property type="nucleotide sequence ID" value="NZ_AP023367.1"/>
</dbReference>
<dbReference type="InterPro" id="IPR029044">
    <property type="entry name" value="Nucleotide-diphossugar_trans"/>
</dbReference>
<dbReference type="Pfam" id="PF12804">
    <property type="entry name" value="NTP_transf_3"/>
    <property type="match status" value="1"/>
</dbReference>
<protein>
    <submittedName>
        <fullName evidence="1">Uncharacterized protein</fullName>
    </submittedName>
</protein>
<evidence type="ECO:0000313" key="1">
    <source>
        <dbReference type="EMBL" id="BCJ93846.1"/>
    </source>
</evidence>
<dbReference type="GO" id="GO:0016779">
    <property type="term" value="F:nucleotidyltransferase activity"/>
    <property type="evidence" value="ECO:0007669"/>
    <property type="project" value="UniProtKB-ARBA"/>
</dbReference>
<dbReference type="PANTHER" id="PTHR43777">
    <property type="entry name" value="MOLYBDENUM COFACTOR CYTIDYLYLTRANSFERASE"/>
    <property type="match status" value="1"/>
</dbReference>
<keyword evidence="2" id="KW-1185">Reference proteome</keyword>
<proteinExistence type="predicted"/>
<dbReference type="CDD" id="cd04182">
    <property type="entry name" value="GT_2_like_f"/>
    <property type="match status" value="1"/>
</dbReference>
<dbReference type="KEGG" id="acel:acsn021_14150"/>
<accession>A0A6S6QVW9</accession>
<gene>
    <name evidence="1" type="ORF">acsn021_14150</name>
</gene>
<evidence type="ECO:0000313" key="2">
    <source>
        <dbReference type="Proteomes" id="UP000515561"/>
    </source>
</evidence>
<dbReference type="Proteomes" id="UP000515561">
    <property type="component" value="Chromosome"/>
</dbReference>
<dbReference type="EMBL" id="AP023367">
    <property type="protein sequence ID" value="BCJ93846.1"/>
    <property type="molecule type" value="Genomic_DNA"/>
</dbReference>
<sequence length="196" mass="22020">MIAVILAAGLSKRFGGKKLLKEIQGKAMVLHVTDLVGNMDFEQRILVYSDEAVLNKVKDSCGCAYDYQFFYNRQAEKGLSTSIRLALETLAGDNKDTGIIFFVADQPFVDETTVKVLCEAYNEGKGSIIVPLYGQNRGNPVVFSNKWIEQLKNLEGDVGGRIIIRENPKEVWEVPLVDDRIGRDIDTIEDYHALFR</sequence>
<dbReference type="Gene3D" id="3.90.550.10">
    <property type="entry name" value="Spore Coat Polysaccharide Biosynthesis Protein SpsA, Chain A"/>
    <property type="match status" value="1"/>
</dbReference>
<dbReference type="InterPro" id="IPR025877">
    <property type="entry name" value="MobA-like_NTP_Trfase"/>
</dbReference>
<reference evidence="1 2" key="1">
    <citation type="journal article" date="2016" name="Int. J. Syst. Evol. Microbiol.">
        <title>Descriptions of Anaerotaenia torta gen. nov., sp. nov. and Anaerocolumna cellulosilytica gen. nov., sp. nov. isolated from a methanogenic reactor of cattle waste.</title>
        <authorList>
            <person name="Uek A."/>
            <person name="Ohtaki Y."/>
            <person name="Kaku N."/>
            <person name="Ueki K."/>
        </authorList>
    </citation>
    <scope>NUCLEOTIDE SEQUENCE [LARGE SCALE GENOMIC DNA]</scope>
    <source>
        <strain evidence="1 2">SN021</strain>
    </source>
</reference>